<name>A0ABU2SLS3_9ACTN</name>
<evidence type="ECO:0000256" key="1">
    <source>
        <dbReference type="SAM" id="MobiDB-lite"/>
    </source>
</evidence>
<evidence type="ECO:0000313" key="2">
    <source>
        <dbReference type="EMBL" id="MDT0449934.1"/>
    </source>
</evidence>
<reference evidence="2" key="1">
    <citation type="submission" date="2024-05" db="EMBL/GenBank/DDBJ databases">
        <title>30 novel species of actinomycetes from the DSMZ collection.</title>
        <authorList>
            <person name="Nouioui I."/>
        </authorList>
    </citation>
    <scope>NUCLEOTIDE SEQUENCE</scope>
    <source>
        <strain evidence="2">DSM 40473</strain>
    </source>
</reference>
<feature type="region of interest" description="Disordered" evidence="1">
    <location>
        <begin position="108"/>
        <end position="127"/>
    </location>
</feature>
<proteinExistence type="predicted"/>
<comment type="caution">
    <text evidence="2">The sequence shown here is derived from an EMBL/GenBank/DDBJ whole genome shotgun (WGS) entry which is preliminary data.</text>
</comment>
<dbReference type="EMBL" id="JAVRFI010000006">
    <property type="protein sequence ID" value="MDT0449934.1"/>
    <property type="molecule type" value="Genomic_DNA"/>
</dbReference>
<dbReference type="Proteomes" id="UP001180531">
    <property type="component" value="Unassembled WGS sequence"/>
</dbReference>
<organism evidence="2 3">
    <name type="scientific">Streptomyces hesseae</name>
    <dbReference type="NCBI Taxonomy" id="3075519"/>
    <lineage>
        <taxon>Bacteria</taxon>
        <taxon>Bacillati</taxon>
        <taxon>Actinomycetota</taxon>
        <taxon>Actinomycetes</taxon>
        <taxon>Kitasatosporales</taxon>
        <taxon>Streptomycetaceae</taxon>
        <taxon>Streptomyces</taxon>
    </lineage>
</organism>
<gene>
    <name evidence="2" type="ORF">RM609_12765</name>
</gene>
<keyword evidence="3" id="KW-1185">Reference proteome</keyword>
<evidence type="ECO:0000313" key="3">
    <source>
        <dbReference type="Proteomes" id="UP001180531"/>
    </source>
</evidence>
<dbReference type="RefSeq" id="WP_311610517.1">
    <property type="nucleotide sequence ID" value="NZ_JAVRFI010000006.1"/>
</dbReference>
<accession>A0ABU2SLS3</accession>
<sequence>MTDVLTHAQLIARLTARPGTLPDFGDGAVPRLNPRRLEGRLVAVQRLGFVPGRRARLDIRVRGLDGAAKVEELGVHRVHLAHHIRQFASLPQGGWSVGRFERMQGHGHQWAPLPHRLPPGPRIRSRT</sequence>
<protein>
    <submittedName>
        <fullName evidence="2">Uncharacterized protein</fullName>
    </submittedName>
</protein>